<dbReference type="RefSeq" id="XP_001743323.1">
    <property type="nucleotide sequence ID" value="XM_001743271.1"/>
</dbReference>
<dbReference type="SUPFAM" id="SSF48371">
    <property type="entry name" value="ARM repeat"/>
    <property type="match status" value="1"/>
</dbReference>
<evidence type="ECO:0000313" key="8">
    <source>
        <dbReference type="Proteomes" id="UP000001357"/>
    </source>
</evidence>
<dbReference type="GO" id="GO:0006606">
    <property type="term" value="P:protein import into nucleus"/>
    <property type="evidence" value="ECO:0007669"/>
    <property type="project" value="InterPro"/>
</dbReference>
<dbReference type="FunCoup" id="A9US41">
    <property type="interactions" value="1122"/>
</dbReference>
<dbReference type="InterPro" id="IPR040122">
    <property type="entry name" value="Importin_beta"/>
</dbReference>
<dbReference type="InterPro" id="IPR058584">
    <property type="entry name" value="IMB1_TNPO1-like_TPR"/>
</dbReference>
<feature type="domain" description="Importin subunit beta-1/Transportin-1-like TPR repeats" evidence="6">
    <location>
        <begin position="10"/>
        <end position="132"/>
    </location>
</feature>
<dbReference type="PANTHER" id="PTHR10527">
    <property type="entry name" value="IMPORTIN BETA"/>
    <property type="match status" value="1"/>
</dbReference>
<sequence>MALVQNGMQDSARTVRSAACVCLTALAQHCTPEITEYHETVLPAIMGCVQDSDNEVQERACVALEQFLDSMESDVEPYLPSIMDLLNVLTGMSLDAHQTAVSCLGALALACPEAFRTYVDPVMGHLKSLLGMRELDQLPLLCQALDTAGLVASCCPRSQAEAGSGHVQDMFTAVLQVIREVDDPDVRVASFTMFGSFARLLEDSFAPCLPTIMPLVLNSTRAAGVHRTVVPQIPVSLSGLGNEDDEDDEDDDGFIGAVHTSEMPEAEAAMQLLAALAKFCRLHFGPYLAQGFEACARCVADRYQATIPSLLASTYKASVELCITQMAIALQNPDLDAQLWTPSFPAQPPLTEELQSPISHTTALLLQALQGEEDKEVACDQLEALHRHLQGCGPYALAAPGHVDAVQGLLLGFVGRRAKCQVEDYEHEAIDPDEDPDDEESLAELEMLLMEYVGECIVALVKALGPSGTALATTFLQPLSYYVRPRRATAPERNFCIGTVAEMIEGLESGAQPIERDLYTLIQPCLRDSDAEICGNAVYAAGLLMEHGTEAIQSTVPELMGVLLGMVQVAPDDEEGLHARDNAMGCASRILARQQQTSAPALGLDQQAAVLAQIVEALPLQQDLSENRTVMAMLRVVRESGRLSVTPQQWHAVLHALFSILLTGTKVENDIRAALVDFLRFLTQAEPDVFSAVVGSLNHALQEEVRALLH</sequence>
<dbReference type="InterPro" id="IPR011989">
    <property type="entry name" value="ARM-like"/>
</dbReference>
<dbReference type="AlphaFoldDB" id="A9US41"/>
<proteinExistence type="predicted"/>
<comment type="subcellular location">
    <subcellularLocation>
        <location evidence="1">Cytoplasm</location>
    </subcellularLocation>
</comment>
<dbReference type="InParanoid" id="A9US41"/>
<dbReference type="Gene3D" id="1.25.10.10">
    <property type="entry name" value="Leucine-rich Repeat Variant"/>
    <property type="match status" value="1"/>
</dbReference>
<keyword evidence="4" id="KW-0677">Repeat</keyword>
<accession>A9US41</accession>
<gene>
    <name evidence="7" type="ORF">MONBRDRAFT_35836</name>
</gene>
<reference evidence="7 8" key="1">
    <citation type="journal article" date="2008" name="Nature">
        <title>The genome of the choanoflagellate Monosiga brevicollis and the origin of metazoans.</title>
        <authorList>
            <consortium name="JGI Sequencing"/>
            <person name="King N."/>
            <person name="Westbrook M.J."/>
            <person name="Young S.L."/>
            <person name="Kuo A."/>
            <person name="Abedin M."/>
            <person name="Chapman J."/>
            <person name="Fairclough S."/>
            <person name="Hellsten U."/>
            <person name="Isogai Y."/>
            <person name="Letunic I."/>
            <person name="Marr M."/>
            <person name="Pincus D."/>
            <person name="Putnam N."/>
            <person name="Rokas A."/>
            <person name="Wright K.J."/>
            <person name="Zuzow R."/>
            <person name="Dirks W."/>
            <person name="Good M."/>
            <person name="Goodstein D."/>
            <person name="Lemons D."/>
            <person name="Li W."/>
            <person name="Lyons J.B."/>
            <person name="Morris A."/>
            <person name="Nichols S."/>
            <person name="Richter D.J."/>
            <person name="Salamov A."/>
            <person name="Bork P."/>
            <person name="Lim W.A."/>
            <person name="Manning G."/>
            <person name="Miller W.T."/>
            <person name="McGinnis W."/>
            <person name="Shapiro H."/>
            <person name="Tjian R."/>
            <person name="Grigoriev I.V."/>
            <person name="Rokhsar D."/>
        </authorList>
    </citation>
    <scope>NUCLEOTIDE SEQUENCE [LARGE SCALE GENOMIC DNA]</scope>
    <source>
        <strain evidence="8">MX1 / ATCC 50154</strain>
    </source>
</reference>
<evidence type="ECO:0000256" key="4">
    <source>
        <dbReference type="ARBA" id="ARBA00022737"/>
    </source>
</evidence>
<dbReference type="eggNOG" id="KOG2171">
    <property type="taxonomic scope" value="Eukaryota"/>
</dbReference>
<evidence type="ECO:0000256" key="1">
    <source>
        <dbReference type="ARBA" id="ARBA00004496"/>
    </source>
</evidence>
<evidence type="ECO:0000259" key="6">
    <source>
        <dbReference type="Pfam" id="PF25574"/>
    </source>
</evidence>
<dbReference type="KEGG" id="mbr:MONBRDRAFT_35836"/>
<dbReference type="GeneID" id="5888598"/>
<organism evidence="7 8">
    <name type="scientific">Monosiga brevicollis</name>
    <name type="common">Choanoflagellate</name>
    <dbReference type="NCBI Taxonomy" id="81824"/>
    <lineage>
        <taxon>Eukaryota</taxon>
        <taxon>Choanoflagellata</taxon>
        <taxon>Craspedida</taxon>
        <taxon>Salpingoecidae</taxon>
        <taxon>Monosiga</taxon>
    </lineage>
</organism>
<dbReference type="InterPro" id="IPR016024">
    <property type="entry name" value="ARM-type_fold"/>
</dbReference>
<evidence type="ECO:0000256" key="3">
    <source>
        <dbReference type="ARBA" id="ARBA00022490"/>
    </source>
</evidence>
<keyword evidence="3" id="KW-0963">Cytoplasm</keyword>
<keyword evidence="8" id="KW-1185">Reference proteome</keyword>
<evidence type="ECO:0000313" key="7">
    <source>
        <dbReference type="EMBL" id="EDQ92037.1"/>
    </source>
</evidence>
<protein>
    <recommendedName>
        <fullName evidence="6">Importin subunit beta-1/Transportin-1-like TPR repeats domain-containing protein</fullName>
    </recommendedName>
</protein>
<dbReference type="Proteomes" id="UP000001357">
    <property type="component" value="Unassembled WGS sequence"/>
</dbReference>
<keyword evidence="5" id="KW-0653">Protein transport</keyword>
<name>A9US41_MONBE</name>
<dbReference type="Pfam" id="PF25574">
    <property type="entry name" value="TPR_IMB1"/>
    <property type="match status" value="1"/>
</dbReference>
<dbReference type="EMBL" id="CH991544">
    <property type="protein sequence ID" value="EDQ92037.1"/>
    <property type="molecule type" value="Genomic_DNA"/>
</dbReference>
<dbReference type="GO" id="GO:0005737">
    <property type="term" value="C:cytoplasm"/>
    <property type="evidence" value="ECO:0007669"/>
    <property type="project" value="UniProtKB-SubCell"/>
</dbReference>
<keyword evidence="2" id="KW-0813">Transport</keyword>
<dbReference type="STRING" id="81824.A9US41"/>
<evidence type="ECO:0000256" key="2">
    <source>
        <dbReference type="ARBA" id="ARBA00022448"/>
    </source>
</evidence>
<evidence type="ECO:0000256" key="5">
    <source>
        <dbReference type="ARBA" id="ARBA00022927"/>
    </source>
</evidence>